<proteinExistence type="predicted"/>
<protein>
    <recommendedName>
        <fullName evidence="7">Translation initiation factor 2</fullName>
    </recommendedName>
</protein>
<evidence type="ECO:0000313" key="3">
    <source>
        <dbReference type="EMBL" id="RHL65279.1"/>
    </source>
</evidence>
<comment type="caution">
    <text evidence="2">The sequence shown here is derived from an EMBL/GenBank/DDBJ whole genome shotgun (WGS) entry which is preliminary data.</text>
</comment>
<evidence type="ECO:0000313" key="4">
    <source>
        <dbReference type="Proteomes" id="UP000284794"/>
    </source>
</evidence>
<dbReference type="Proteomes" id="UP000284794">
    <property type="component" value="Unassembled WGS sequence"/>
</dbReference>
<evidence type="ECO:0000313" key="6">
    <source>
        <dbReference type="Proteomes" id="UP000285844"/>
    </source>
</evidence>
<evidence type="ECO:0000313" key="1">
    <source>
        <dbReference type="EMBL" id="RHC11867.1"/>
    </source>
</evidence>
<accession>A0A414D806</accession>
<reference evidence="4 5" key="1">
    <citation type="submission" date="2018-08" db="EMBL/GenBank/DDBJ databases">
        <title>A genome reference for cultivated species of the human gut microbiota.</title>
        <authorList>
            <person name="Zou Y."/>
            <person name="Xue W."/>
            <person name="Luo G."/>
        </authorList>
    </citation>
    <scope>NUCLEOTIDE SEQUENCE [LARGE SCALE GENOMIC DNA]</scope>
    <source>
        <strain evidence="3 5">AF36-7BH</strain>
        <strain evidence="2 4">AM32-2AC</strain>
        <strain evidence="1 6">AM37-3BH</strain>
    </source>
</reference>
<dbReference type="EMBL" id="QSIS01000017">
    <property type="protein sequence ID" value="RHD06823.1"/>
    <property type="molecule type" value="Genomic_DNA"/>
</dbReference>
<dbReference type="EMBL" id="QROY01000016">
    <property type="protein sequence ID" value="RHL65279.1"/>
    <property type="molecule type" value="Genomic_DNA"/>
</dbReference>
<evidence type="ECO:0008006" key="7">
    <source>
        <dbReference type="Google" id="ProtNLM"/>
    </source>
</evidence>
<dbReference type="AlphaFoldDB" id="A0A414D806"/>
<sequence>MIGKYELEITTRRVDYKLTLERNITILRGNSATGKSTLYRAVKQYEDDGRASGIRITCDKPCVVLEGKNWENDLREINQSIVFVDEGAKFINTEEFASAIKNSDNYYVLITRQDLCNLPYSIHEIYELNTDKIGNRMFCKQQRIYKSDNISENVMVSNIITEDSKTGYEFYNEYAISHNMICEHADGKTNVSKRIINKSNSDVTLIVVDGAAYGSEMNNTMILINSIPGYILFTPESFEWLLLNSNILNKPYILDILKEPYNYIESSEFFSWENYFTELLNKATRESEVVPYSKGNNKSIRMFTTEKNMKKIIESSDLRYLLKT</sequence>
<gene>
    <name evidence="3" type="ORF">DW007_13645</name>
    <name evidence="2" type="ORF">DW811_11295</name>
    <name evidence="1" type="ORF">DW858_11550</name>
</gene>
<dbReference type="RefSeq" id="WP_118149009.1">
    <property type="nucleotide sequence ID" value="NZ_QRNP01000073.1"/>
</dbReference>
<evidence type="ECO:0000313" key="5">
    <source>
        <dbReference type="Proteomes" id="UP000285201"/>
    </source>
</evidence>
<organism evidence="2 4">
    <name type="scientific">Lachnospira eligens</name>
    <dbReference type="NCBI Taxonomy" id="39485"/>
    <lineage>
        <taxon>Bacteria</taxon>
        <taxon>Bacillati</taxon>
        <taxon>Bacillota</taxon>
        <taxon>Clostridia</taxon>
        <taxon>Lachnospirales</taxon>
        <taxon>Lachnospiraceae</taxon>
        <taxon>Lachnospira</taxon>
    </lineage>
</organism>
<dbReference type="Proteomes" id="UP000285201">
    <property type="component" value="Unassembled WGS sequence"/>
</dbReference>
<dbReference type="EMBL" id="QSHM01000016">
    <property type="protein sequence ID" value="RHC11867.1"/>
    <property type="molecule type" value="Genomic_DNA"/>
</dbReference>
<evidence type="ECO:0000313" key="2">
    <source>
        <dbReference type="EMBL" id="RHD06823.1"/>
    </source>
</evidence>
<dbReference type="Proteomes" id="UP000285844">
    <property type="component" value="Unassembled WGS sequence"/>
</dbReference>
<name>A0A414D806_9FIRM</name>